<dbReference type="EMBL" id="MHTJ01000002">
    <property type="protein sequence ID" value="OHA58915.1"/>
    <property type="molecule type" value="Genomic_DNA"/>
</dbReference>
<evidence type="ECO:0000313" key="8">
    <source>
        <dbReference type="Proteomes" id="UP000177043"/>
    </source>
</evidence>
<dbReference type="STRING" id="1802438.A2571_00860"/>
<dbReference type="AlphaFoldDB" id="A0A1G2QE86"/>
<dbReference type="GO" id="GO:0009252">
    <property type="term" value="P:peptidoglycan biosynthetic process"/>
    <property type="evidence" value="ECO:0007669"/>
    <property type="project" value="UniProtKB-KW"/>
</dbReference>
<dbReference type="GO" id="GO:0008360">
    <property type="term" value="P:regulation of cell shape"/>
    <property type="evidence" value="ECO:0007669"/>
    <property type="project" value="UniProtKB-KW"/>
</dbReference>
<dbReference type="GO" id="GO:0016755">
    <property type="term" value="F:aminoacyltransferase activity"/>
    <property type="evidence" value="ECO:0007669"/>
    <property type="project" value="InterPro"/>
</dbReference>
<dbReference type="InterPro" id="IPR050644">
    <property type="entry name" value="PG_Glycine_Bridge_Synth"/>
</dbReference>
<organism evidence="7 8">
    <name type="scientific">Candidatus Vogelbacteria bacterium RIFOXYD1_FULL_44_32</name>
    <dbReference type="NCBI Taxonomy" id="1802438"/>
    <lineage>
        <taxon>Bacteria</taxon>
        <taxon>Candidatus Vogeliibacteriota</taxon>
    </lineage>
</organism>
<name>A0A1G2QE86_9BACT</name>
<comment type="caution">
    <text evidence="7">The sequence shown here is derived from an EMBL/GenBank/DDBJ whole genome shotgun (WGS) entry which is preliminary data.</text>
</comment>
<evidence type="ECO:0000256" key="3">
    <source>
        <dbReference type="ARBA" id="ARBA00022960"/>
    </source>
</evidence>
<dbReference type="InterPro" id="IPR016181">
    <property type="entry name" value="Acyl_CoA_acyltransferase"/>
</dbReference>
<dbReference type="Proteomes" id="UP000177043">
    <property type="component" value="Unassembled WGS sequence"/>
</dbReference>
<evidence type="ECO:0008006" key="9">
    <source>
        <dbReference type="Google" id="ProtNLM"/>
    </source>
</evidence>
<dbReference type="PANTHER" id="PTHR36174">
    <property type="entry name" value="LIPID II:GLYCINE GLYCYLTRANSFERASE"/>
    <property type="match status" value="1"/>
</dbReference>
<keyword evidence="4" id="KW-0573">Peptidoglycan synthesis</keyword>
<comment type="similarity">
    <text evidence="1">Belongs to the FemABX family.</text>
</comment>
<protein>
    <recommendedName>
        <fullName evidence="9">BioF2-like acetyltransferase domain-containing protein</fullName>
    </recommendedName>
</protein>
<evidence type="ECO:0000256" key="6">
    <source>
        <dbReference type="ARBA" id="ARBA00023316"/>
    </source>
</evidence>
<keyword evidence="3" id="KW-0133">Cell shape</keyword>
<evidence type="ECO:0000256" key="4">
    <source>
        <dbReference type="ARBA" id="ARBA00022984"/>
    </source>
</evidence>
<keyword evidence="5" id="KW-0012">Acyltransferase</keyword>
<gene>
    <name evidence="7" type="ORF">A2571_00860</name>
</gene>
<dbReference type="Gene3D" id="3.40.630.30">
    <property type="match status" value="2"/>
</dbReference>
<evidence type="ECO:0000256" key="5">
    <source>
        <dbReference type="ARBA" id="ARBA00023315"/>
    </source>
</evidence>
<dbReference type="PANTHER" id="PTHR36174:SF1">
    <property type="entry name" value="LIPID II:GLYCINE GLYCYLTRANSFERASE"/>
    <property type="match status" value="1"/>
</dbReference>
<keyword evidence="6" id="KW-0961">Cell wall biogenesis/degradation</keyword>
<accession>A0A1G2QE86</accession>
<sequence>MSTNQFTINAIEGPLYDTELSSHNAHFAQSSLYRDWQENRGLTVERFVIKENGAPALFFQIITAPLIGNKNQLHIPHGPILLTSTPSEDLIREFKKQLIRIAQVRQAVFVRFNQDLKYQNLFTKHFSFTPPAIKHSVLTQPRFEWVMDISQDINNIFDSLPKDTRYSIRTAEKRGAETQIITENFLDHLDNFYKLLNETAKRNHFQLHPKSYYEKVLIETEKSHAGFLVVTSFDNEPLVINLLIIFGNTALHIFGGSSAQHKDKLPSYLAHWAGINEAKKRLATKYSFGGISTPNDKKESWADLTNFKKNFPGTEVDFGPSYDLPIKRLWYYLYIFRKLIRR</sequence>
<evidence type="ECO:0000256" key="2">
    <source>
        <dbReference type="ARBA" id="ARBA00022679"/>
    </source>
</evidence>
<dbReference type="InterPro" id="IPR003447">
    <property type="entry name" value="FEMABX"/>
</dbReference>
<dbReference type="GO" id="GO:0071555">
    <property type="term" value="P:cell wall organization"/>
    <property type="evidence" value="ECO:0007669"/>
    <property type="project" value="UniProtKB-KW"/>
</dbReference>
<dbReference type="SUPFAM" id="SSF55729">
    <property type="entry name" value="Acyl-CoA N-acyltransferases (Nat)"/>
    <property type="match status" value="2"/>
</dbReference>
<dbReference type="Pfam" id="PF02388">
    <property type="entry name" value="FemAB"/>
    <property type="match status" value="2"/>
</dbReference>
<reference evidence="7 8" key="1">
    <citation type="journal article" date="2016" name="Nat. Commun.">
        <title>Thousands of microbial genomes shed light on interconnected biogeochemical processes in an aquifer system.</title>
        <authorList>
            <person name="Anantharaman K."/>
            <person name="Brown C.T."/>
            <person name="Hug L.A."/>
            <person name="Sharon I."/>
            <person name="Castelle C.J."/>
            <person name="Probst A.J."/>
            <person name="Thomas B.C."/>
            <person name="Singh A."/>
            <person name="Wilkins M.J."/>
            <person name="Karaoz U."/>
            <person name="Brodie E.L."/>
            <person name="Williams K.H."/>
            <person name="Hubbard S.S."/>
            <person name="Banfield J.F."/>
        </authorList>
    </citation>
    <scope>NUCLEOTIDE SEQUENCE [LARGE SCALE GENOMIC DNA]</scope>
</reference>
<proteinExistence type="inferred from homology"/>
<keyword evidence="2" id="KW-0808">Transferase</keyword>
<evidence type="ECO:0000313" key="7">
    <source>
        <dbReference type="EMBL" id="OHA58915.1"/>
    </source>
</evidence>
<evidence type="ECO:0000256" key="1">
    <source>
        <dbReference type="ARBA" id="ARBA00009943"/>
    </source>
</evidence>
<dbReference type="PROSITE" id="PS51191">
    <property type="entry name" value="FEMABX"/>
    <property type="match status" value="1"/>
</dbReference>